<sequence>MEYRQLGHSGLKVSVLSLGTMTFGGEGKFAKTGDTNVSEAREQVAMCIDAGINLFDTADVYSAGKSEEILGQALGDKRHQVLVASKARFPMGNGPNDAGLSRHHLIRACEASLRRLNTDYLDLYQLHEWDGMTPVEETLRALKHLVSSGKVRYVGVSNFSGWHIMKHLGAAALTGSVRPVSQQIHYSLQAREAEYELLPIAQDQGLGVLVWSPLAGGLLSGKYRRNQRTPEGTRHMAQWGEPPVRDQEKLYDIIDVLVAIADARGLSAAQVALAWLLQRPTVTSVVIGARNRQQLTDNLHAASLTLNQDELRQLEDVSRLPLLYPYWHQARTAADRLSVADLLLIEPHLSQK</sequence>
<reference evidence="4 5" key="1">
    <citation type="submission" date="2018-12" db="EMBL/GenBank/DDBJ databases">
        <authorList>
            <consortium name="Pathogen Informatics"/>
        </authorList>
    </citation>
    <scope>NUCLEOTIDE SEQUENCE [LARGE SCALE GENOMIC DNA]</scope>
    <source>
        <strain evidence="4 5">NCTC11214</strain>
    </source>
</reference>
<dbReference type="FunFam" id="3.20.20.100:FF:000004">
    <property type="entry name" value="Oxidoreductase, aldo/keto reductase"/>
    <property type="match status" value="1"/>
</dbReference>
<dbReference type="SUPFAM" id="SSF51430">
    <property type="entry name" value="NAD(P)-linked oxidoreductase"/>
    <property type="match status" value="1"/>
</dbReference>
<dbReference type="EC" id="1.1.1.-" evidence="4"/>
<dbReference type="Gene3D" id="3.20.20.100">
    <property type="entry name" value="NADP-dependent oxidoreductase domain"/>
    <property type="match status" value="1"/>
</dbReference>
<dbReference type="InterPro" id="IPR018170">
    <property type="entry name" value="Aldo/ket_reductase_CS"/>
</dbReference>
<dbReference type="InterPro" id="IPR023210">
    <property type="entry name" value="NADP_OxRdtase_dom"/>
</dbReference>
<proteinExistence type="predicted"/>
<name>A0A3S4DRY7_SEROD</name>
<evidence type="ECO:0000313" key="5">
    <source>
        <dbReference type="Proteomes" id="UP000281391"/>
    </source>
</evidence>
<evidence type="ECO:0000256" key="1">
    <source>
        <dbReference type="ARBA" id="ARBA00023002"/>
    </source>
</evidence>
<dbReference type="PRINTS" id="PR00069">
    <property type="entry name" value="ALDKETRDTASE"/>
</dbReference>
<dbReference type="Pfam" id="PF00248">
    <property type="entry name" value="Aldo_ket_red"/>
    <property type="match status" value="1"/>
</dbReference>
<evidence type="ECO:0000256" key="2">
    <source>
        <dbReference type="ARBA" id="ARBA00049445"/>
    </source>
</evidence>
<dbReference type="PROSITE" id="PS00062">
    <property type="entry name" value="ALDOKETO_REDUCTASE_2"/>
    <property type="match status" value="1"/>
</dbReference>
<dbReference type="InterPro" id="IPR020471">
    <property type="entry name" value="AKR"/>
</dbReference>
<dbReference type="PANTHER" id="PTHR43364">
    <property type="entry name" value="NADH-SPECIFIC METHYLGLYOXAL REDUCTASE-RELATED"/>
    <property type="match status" value="1"/>
</dbReference>
<dbReference type="InterPro" id="IPR036812">
    <property type="entry name" value="NAD(P)_OxRdtase_dom_sf"/>
</dbReference>
<gene>
    <name evidence="4" type="primary">iolS_3</name>
    <name evidence="4" type="ORF">NCTC11214_04510</name>
</gene>
<dbReference type="InterPro" id="IPR050523">
    <property type="entry name" value="AKR_Detox_Biosynth"/>
</dbReference>
<protein>
    <submittedName>
        <fullName evidence="4">Putative aldo-keto reductase</fullName>
        <ecNumber evidence="4">1.1.1.-</ecNumber>
    </submittedName>
</protein>
<comment type="catalytic activity">
    <reaction evidence="2">
        <text>hydroxyacetone + NADP(+) = methylglyoxal + NADPH + H(+)</text>
        <dbReference type="Rhea" id="RHEA:27986"/>
        <dbReference type="ChEBI" id="CHEBI:15378"/>
        <dbReference type="ChEBI" id="CHEBI:17158"/>
        <dbReference type="ChEBI" id="CHEBI:27957"/>
        <dbReference type="ChEBI" id="CHEBI:57783"/>
        <dbReference type="ChEBI" id="CHEBI:58349"/>
    </reaction>
</comment>
<dbReference type="AlphaFoldDB" id="A0A3S4DRY7"/>
<organism evidence="4 5">
    <name type="scientific">Serratia odorifera</name>
    <dbReference type="NCBI Taxonomy" id="618"/>
    <lineage>
        <taxon>Bacteria</taxon>
        <taxon>Pseudomonadati</taxon>
        <taxon>Pseudomonadota</taxon>
        <taxon>Gammaproteobacteria</taxon>
        <taxon>Enterobacterales</taxon>
        <taxon>Yersiniaceae</taxon>
        <taxon>Serratia</taxon>
    </lineage>
</organism>
<dbReference type="GO" id="GO:1990002">
    <property type="term" value="F:methylglyoxal reductase (NADPH) (acetol producing) activity"/>
    <property type="evidence" value="ECO:0007669"/>
    <property type="project" value="RHEA"/>
</dbReference>
<dbReference type="GO" id="GO:0005829">
    <property type="term" value="C:cytosol"/>
    <property type="evidence" value="ECO:0007669"/>
    <property type="project" value="TreeGrafter"/>
</dbReference>
<evidence type="ECO:0000313" key="4">
    <source>
        <dbReference type="EMBL" id="VDZ63527.1"/>
    </source>
</evidence>
<keyword evidence="1 4" id="KW-0560">Oxidoreductase</keyword>
<dbReference type="KEGG" id="sof:NCTC11214_04510"/>
<dbReference type="EMBL" id="LR134117">
    <property type="protein sequence ID" value="VDZ63527.1"/>
    <property type="molecule type" value="Genomic_DNA"/>
</dbReference>
<dbReference type="Proteomes" id="UP000281391">
    <property type="component" value="Chromosome"/>
</dbReference>
<accession>A0A3S4DRY7</accession>
<dbReference type="PANTHER" id="PTHR43364:SF18">
    <property type="entry name" value="OXIDOREDUCTASE"/>
    <property type="match status" value="1"/>
</dbReference>
<feature type="domain" description="NADP-dependent oxidoreductase" evidence="3">
    <location>
        <begin position="16"/>
        <end position="317"/>
    </location>
</feature>
<dbReference type="RefSeq" id="WP_004963209.1">
    <property type="nucleotide sequence ID" value="NZ_LR134117.1"/>
</dbReference>
<dbReference type="CDD" id="cd19091">
    <property type="entry name" value="AKR_PsAKR"/>
    <property type="match status" value="1"/>
</dbReference>
<evidence type="ECO:0000259" key="3">
    <source>
        <dbReference type="Pfam" id="PF00248"/>
    </source>
</evidence>